<accession>I1NU32</accession>
<comment type="pathway">
    <text evidence="1">Isoprenoid biosynthesis; isopentenyl diphosphate biosynthesis via DXP pathway; isopentenyl diphosphate from 1-deoxy-D-xylulose 5-phosphate: step 2/6.</text>
</comment>
<dbReference type="InterPro" id="IPR050088">
    <property type="entry name" value="IspD/TarI_cytidylyltransf_bact"/>
</dbReference>
<evidence type="ECO:0000256" key="4">
    <source>
        <dbReference type="ARBA" id="ARBA00022679"/>
    </source>
</evidence>
<dbReference type="Proteomes" id="UP000007306">
    <property type="component" value="Chromosome 1"/>
</dbReference>
<dbReference type="SUPFAM" id="SSF53448">
    <property type="entry name" value="Nucleotide-diphospho-sugar transferases"/>
    <property type="match status" value="1"/>
</dbReference>
<name>I1NU32_ORYGL</name>
<evidence type="ECO:0000256" key="2">
    <source>
        <dbReference type="ARBA" id="ARBA00009789"/>
    </source>
</evidence>
<dbReference type="HOGENOM" id="CLU_061281_0_1_1"/>
<dbReference type="PANTHER" id="PTHR32125">
    <property type="entry name" value="2-C-METHYL-D-ERYTHRITOL 4-PHOSPHATE CYTIDYLYLTRANSFERASE, CHLOROPLASTIC"/>
    <property type="match status" value="1"/>
</dbReference>
<dbReference type="Gene3D" id="3.90.550.10">
    <property type="entry name" value="Spore Coat Polysaccharide Biosynthesis Protein SpsA, Chain A"/>
    <property type="match status" value="1"/>
</dbReference>
<evidence type="ECO:0000256" key="7">
    <source>
        <dbReference type="ARBA" id="ARBA00069967"/>
    </source>
</evidence>
<dbReference type="eggNOG" id="ENOG502QUUE">
    <property type="taxonomic scope" value="Eukaryota"/>
</dbReference>
<dbReference type="FunFam" id="3.90.550.10:FF:000003">
    <property type="entry name" value="2-C-methyl-D-erythritol 4-phosphate cytidylyltransferase"/>
    <property type="match status" value="1"/>
</dbReference>
<dbReference type="PROSITE" id="PS01295">
    <property type="entry name" value="ISPD"/>
    <property type="match status" value="1"/>
</dbReference>
<dbReference type="PANTHER" id="PTHR32125:SF4">
    <property type="entry name" value="2-C-METHYL-D-ERYTHRITOL 4-PHOSPHATE CYTIDYLYLTRANSFERASE, CHLOROPLASTIC"/>
    <property type="match status" value="1"/>
</dbReference>
<dbReference type="InterPro" id="IPR034683">
    <property type="entry name" value="IspD/TarI"/>
</dbReference>
<dbReference type="InterPro" id="IPR029044">
    <property type="entry name" value="Nucleotide-diphossugar_trans"/>
</dbReference>
<dbReference type="EnsemblPlants" id="ORGLA01G0337200.1">
    <property type="protein sequence ID" value="ORGLA01G0337200.1"/>
    <property type="gene ID" value="ORGLA01G0337200"/>
</dbReference>
<evidence type="ECO:0000313" key="8">
    <source>
        <dbReference type="EnsemblPlants" id="ORGLA01G0337200.1"/>
    </source>
</evidence>
<evidence type="ECO:0000256" key="1">
    <source>
        <dbReference type="ARBA" id="ARBA00004787"/>
    </source>
</evidence>
<proteinExistence type="inferred from homology"/>
<keyword evidence="5" id="KW-0548">Nucleotidyltransferase</keyword>
<dbReference type="EC" id="2.7.7.60" evidence="3"/>
<keyword evidence="9" id="KW-1185">Reference proteome</keyword>
<reference evidence="8 9" key="2">
    <citation type="submission" date="2018-04" db="EMBL/GenBank/DDBJ databases">
        <title>OglaRS2 (Oryza glaberrima Reference Sequence Version 2).</title>
        <authorList>
            <person name="Zhang J."/>
            <person name="Kudrna D."/>
            <person name="Lee S."/>
            <person name="Talag J."/>
            <person name="Rajasekar S."/>
            <person name="Wing R.A."/>
        </authorList>
    </citation>
    <scope>NUCLEOTIDE SEQUENCE [LARGE SCALE GENOMIC DNA]</scope>
    <source>
        <strain evidence="8 9">cv. IRGC 96717</strain>
    </source>
</reference>
<dbReference type="STRING" id="4538.I1NU32"/>
<sequence>MAVEAGSAREARAAEMEAGLAREARPMEGGWTGARGASGGGGRLVARGAAGGGRGDLGAWWSCRWVWRVLRRMKAGRRGASVQGPHMSAEFEWWWSIGASAVDSQVSGSCAVAPRRHARKWGSAVCAAKADGAQKCCTDDAGIFFFFGFRQGEAVKERSVSVVLLSGGQGKRMGASMPKQYLPLLGLPIALHSLKTFCQLKEVKEVVVVCDPDYKDIFGGSIENVQIPIKFALPGKERQDSVYNGLQEIDGDSELVCVHDSARPLVSSEDVKKVLEDAIVHGAAVLGVPVKATIKEADSNSFVVKTLDRKTLWEMQTPQVMRPSLLRDGFELVKRDGLEVTDDVSIVEYLKHSVYITEGSYTNIKVTTPDDLLLAERLMNEK</sequence>
<dbReference type="Gramene" id="ORGLA01G0337200.1">
    <property type="protein sequence ID" value="ORGLA01G0337200.1"/>
    <property type="gene ID" value="ORGLA01G0337200"/>
</dbReference>
<evidence type="ECO:0000256" key="6">
    <source>
        <dbReference type="ARBA" id="ARBA00023229"/>
    </source>
</evidence>
<evidence type="ECO:0000313" key="9">
    <source>
        <dbReference type="Proteomes" id="UP000007306"/>
    </source>
</evidence>
<dbReference type="UniPathway" id="UPA00056">
    <property type="reaction ID" value="UER00093"/>
</dbReference>
<protein>
    <recommendedName>
        <fullName evidence="7">2-C-methyl-D-erythritol 4-phosphate cytidylyltransferase, chloroplastic</fullName>
        <ecNumber evidence="3">2.7.7.60</ecNumber>
    </recommendedName>
</protein>
<keyword evidence="6" id="KW-0414">Isoprene biosynthesis</keyword>
<dbReference type="Pfam" id="PF01128">
    <property type="entry name" value="IspD"/>
    <property type="match status" value="1"/>
</dbReference>
<dbReference type="NCBIfam" id="TIGR00453">
    <property type="entry name" value="ispD"/>
    <property type="match status" value="1"/>
</dbReference>
<reference evidence="8" key="1">
    <citation type="submission" date="2015-06" db="UniProtKB">
        <authorList>
            <consortium name="EnsemblPlants"/>
        </authorList>
    </citation>
    <scope>IDENTIFICATION</scope>
</reference>
<evidence type="ECO:0000256" key="3">
    <source>
        <dbReference type="ARBA" id="ARBA00012526"/>
    </source>
</evidence>
<dbReference type="GO" id="GO:0019288">
    <property type="term" value="P:isopentenyl diphosphate biosynthetic process, methylerythritol 4-phosphate pathway"/>
    <property type="evidence" value="ECO:0007669"/>
    <property type="project" value="UniProtKB-UniPathway"/>
</dbReference>
<dbReference type="InterPro" id="IPR001228">
    <property type="entry name" value="IspD"/>
</dbReference>
<dbReference type="GO" id="GO:0050518">
    <property type="term" value="F:2-C-methyl-D-erythritol 4-phosphate cytidylyltransferase activity"/>
    <property type="evidence" value="ECO:0007669"/>
    <property type="project" value="UniProtKB-EC"/>
</dbReference>
<organism evidence="8 9">
    <name type="scientific">Oryza glaberrima</name>
    <name type="common">African rice</name>
    <dbReference type="NCBI Taxonomy" id="4538"/>
    <lineage>
        <taxon>Eukaryota</taxon>
        <taxon>Viridiplantae</taxon>
        <taxon>Streptophyta</taxon>
        <taxon>Embryophyta</taxon>
        <taxon>Tracheophyta</taxon>
        <taxon>Spermatophyta</taxon>
        <taxon>Magnoliopsida</taxon>
        <taxon>Liliopsida</taxon>
        <taxon>Poales</taxon>
        <taxon>Poaceae</taxon>
        <taxon>BOP clade</taxon>
        <taxon>Oryzoideae</taxon>
        <taxon>Oryzeae</taxon>
        <taxon>Oryzinae</taxon>
        <taxon>Oryza</taxon>
    </lineage>
</organism>
<dbReference type="CDD" id="cd02516">
    <property type="entry name" value="CDP-ME_synthetase"/>
    <property type="match status" value="1"/>
</dbReference>
<dbReference type="OMA" id="CEHEIYL"/>
<keyword evidence="4" id="KW-0808">Transferase</keyword>
<comment type="similarity">
    <text evidence="2">Belongs to the IspD/TarI cytidylyltransferase family. IspD subfamily.</text>
</comment>
<dbReference type="HAMAP" id="MF_00108">
    <property type="entry name" value="IspD"/>
    <property type="match status" value="1"/>
</dbReference>
<dbReference type="InterPro" id="IPR018294">
    <property type="entry name" value="ISPD_synthase_CS"/>
</dbReference>
<dbReference type="AlphaFoldDB" id="I1NU32"/>
<evidence type="ECO:0000256" key="5">
    <source>
        <dbReference type="ARBA" id="ARBA00022695"/>
    </source>
</evidence>